<feature type="domain" description="Xaa-Pro dipeptidyl-peptidase-like" evidence="1">
    <location>
        <begin position="27"/>
        <end position="148"/>
    </location>
</feature>
<keyword evidence="3" id="KW-1185">Reference proteome</keyword>
<dbReference type="GO" id="GO:0016787">
    <property type="term" value="F:hydrolase activity"/>
    <property type="evidence" value="ECO:0007669"/>
    <property type="project" value="UniProtKB-KW"/>
</dbReference>
<dbReference type="SUPFAM" id="SSF53474">
    <property type="entry name" value="alpha/beta-Hydrolases"/>
    <property type="match status" value="1"/>
</dbReference>
<dbReference type="InterPro" id="IPR000383">
    <property type="entry name" value="Xaa-Pro-like_dom"/>
</dbReference>
<dbReference type="EMBL" id="BAABBM010000001">
    <property type="protein sequence ID" value="GAA3888377.1"/>
    <property type="molecule type" value="Genomic_DNA"/>
</dbReference>
<reference evidence="3" key="1">
    <citation type="journal article" date="2019" name="Int. J. Syst. Evol. Microbiol.">
        <title>The Global Catalogue of Microorganisms (GCM) 10K type strain sequencing project: providing services to taxonomists for standard genome sequencing and annotation.</title>
        <authorList>
            <consortium name="The Broad Institute Genomics Platform"/>
            <consortium name="The Broad Institute Genome Sequencing Center for Infectious Disease"/>
            <person name="Wu L."/>
            <person name="Ma J."/>
        </authorList>
    </citation>
    <scope>NUCLEOTIDE SEQUENCE [LARGE SCALE GENOMIC DNA]</scope>
    <source>
        <strain evidence="3">JCM 17543</strain>
    </source>
</reference>
<keyword evidence="2" id="KW-0378">Hydrolase</keyword>
<dbReference type="Proteomes" id="UP001500827">
    <property type="component" value="Unassembled WGS sequence"/>
</dbReference>
<comment type="caution">
    <text evidence="2">The sequence shown here is derived from an EMBL/GenBank/DDBJ whole genome shotgun (WGS) entry which is preliminary data.</text>
</comment>
<sequence>MFYVSLASMPEVIFPGPEGRLEGRFHPGTRPRAPVALILHSHPQAGGTMNNKIVQLLYQTFVKRGFATLRFNFRGVGKSQGLFDNGIGELSDAASALDWVQSIHPEAETTWVAGVSFGAWIGMQLLMRRPEIRGFISIAPPANMYDFSFLAPCPSSGIIIQGEADEVVTPSAVQKLVDKLRTQRHITISHDLIPGANHFFANELDLLMKSVDDYLDMRLATDPIKPLTPSRSSRS</sequence>
<gene>
    <name evidence="2" type="ORF">GCM10022276_04340</name>
</gene>
<accession>A0ABP7KVR2</accession>
<proteinExistence type="predicted"/>
<evidence type="ECO:0000313" key="2">
    <source>
        <dbReference type="EMBL" id="GAA3888377.1"/>
    </source>
</evidence>
<dbReference type="PANTHER" id="PTHR42103:SF2">
    <property type="entry name" value="AB HYDROLASE-1 DOMAIN-CONTAINING PROTEIN"/>
    <property type="match status" value="1"/>
</dbReference>
<dbReference type="Gene3D" id="3.40.50.1820">
    <property type="entry name" value="alpha/beta hydrolase"/>
    <property type="match status" value="1"/>
</dbReference>
<dbReference type="InterPro" id="IPR029058">
    <property type="entry name" value="AB_hydrolase_fold"/>
</dbReference>
<name>A0ABP7KVR2_9SPHN</name>
<organism evidence="2 3">
    <name type="scientific">Sphingomonas limnosediminicola</name>
    <dbReference type="NCBI Taxonomy" id="940133"/>
    <lineage>
        <taxon>Bacteria</taxon>
        <taxon>Pseudomonadati</taxon>
        <taxon>Pseudomonadota</taxon>
        <taxon>Alphaproteobacteria</taxon>
        <taxon>Sphingomonadales</taxon>
        <taxon>Sphingomonadaceae</taxon>
        <taxon>Sphingomonas</taxon>
    </lineage>
</organism>
<evidence type="ECO:0000313" key="3">
    <source>
        <dbReference type="Proteomes" id="UP001500827"/>
    </source>
</evidence>
<dbReference type="Pfam" id="PF02129">
    <property type="entry name" value="Peptidase_S15"/>
    <property type="match status" value="1"/>
</dbReference>
<evidence type="ECO:0000259" key="1">
    <source>
        <dbReference type="Pfam" id="PF02129"/>
    </source>
</evidence>
<protein>
    <submittedName>
        <fullName evidence="2">Alpha/beta hydrolase</fullName>
    </submittedName>
</protein>
<dbReference type="PANTHER" id="PTHR42103">
    <property type="entry name" value="ALPHA/BETA-HYDROLASES SUPERFAMILY PROTEIN"/>
    <property type="match status" value="1"/>
</dbReference>